<dbReference type="eggNOG" id="ENOG5032Y6R">
    <property type="taxonomic scope" value="Bacteria"/>
</dbReference>
<evidence type="ECO:0000313" key="2">
    <source>
        <dbReference type="EMBL" id="CCM78157.1"/>
    </source>
</evidence>
<sequence>MTKSKTTTDHEHIRAWVEARKGRPARVKGTANGGLLRIDFGAPDENLEEIPWEEFFEIFDRNKLDFLYQDKTSSGDPSRFNKFVDRKHERRSS</sequence>
<dbReference type="RefSeq" id="WP_007535677.1">
    <property type="nucleotide sequence ID" value="NZ_HF536773.1"/>
</dbReference>
<evidence type="ECO:0000256" key="1">
    <source>
        <dbReference type="SAM" id="MobiDB-lite"/>
    </source>
</evidence>
<evidence type="ECO:0000313" key="3">
    <source>
        <dbReference type="Proteomes" id="UP000009319"/>
    </source>
</evidence>
<organism evidence="2 3">
    <name type="scientific">Rhizobium mesoamericanum STM3625</name>
    <dbReference type="NCBI Taxonomy" id="1211777"/>
    <lineage>
        <taxon>Bacteria</taxon>
        <taxon>Pseudomonadati</taxon>
        <taxon>Pseudomonadota</taxon>
        <taxon>Alphaproteobacteria</taxon>
        <taxon>Hyphomicrobiales</taxon>
        <taxon>Rhizobiaceae</taxon>
        <taxon>Rhizobium/Agrobacterium group</taxon>
        <taxon>Rhizobium</taxon>
    </lineage>
</organism>
<dbReference type="EMBL" id="CANI01000035">
    <property type="protein sequence ID" value="CCM78157.1"/>
    <property type="molecule type" value="Genomic_DNA"/>
</dbReference>
<feature type="region of interest" description="Disordered" evidence="1">
    <location>
        <begin position="71"/>
        <end position="93"/>
    </location>
</feature>
<proteinExistence type="predicted"/>
<dbReference type="AlphaFoldDB" id="K0Q255"/>
<protein>
    <recommendedName>
        <fullName evidence="4">1,4-alpha-glucan branching enzyme</fullName>
    </recommendedName>
</protein>
<dbReference type="STRING" id="1211777.BN77_p10116"/>
<comment type="caution">
    <text evidence="2">The sequence shown here is derived from an EMBL/GenBank/DDBJ whole genome shotgun (WGS) entry which is preliminary data.</text>
</comment>
<feature type="compositionally biased region" description="Basic and acidic residues" evidence="1">
    <location>
        <begin position="82"/>
        <end position="93"/>
    </location>
</feature>
<name>K0Q255_9HYPH</name>
<accession>K0Q255</accession>
<evidence type="ECO:0008006" key="4">
    <source>
        <dbReference type="Google" id="ProtNLM"/>
    </source>
</evidence>
<dbReference type="Proteomes" id="UP000009319">
    <property type="component" value="Unassembled WGS sequence"/>
</dbReference>
<gene>
    <name evidence="2" type="ORF">BN77_p10116</name>
</gene>
<keyword evidence="3" id="KW-1185">Reference proteome</keyword>
<reference evidence="2 3" key="1">
    <citation type="journal article" date="2013" name="Genome Announc.">
        <title>Draft Genome Sequence of Rhizobium mesoamericanum STM3625, a Nitrogen-Fixing Symbiont of Mimosa pudica Isolated in French Guiana (South America).</title>
        <authorList>
            <person name="Moulin L."/>
            <person name="Mornico D."/>
            <person name="Melkonian R."/>
            <person name="Klonowska A."/>
        </authorList>
    </citation>
    <scope>NUCLEOTIDE SEQUENCE [LARGE SCALE GENOMIC DNA]</scope>
    <source>
        <strain evidence="2 3">STM3625</strain>
    </source>
</reference>
<dbReference type="HOGENOM" id="CLU_151279_1_0_5"/>